<feature type="domain" description="PTS EIIB type-2" evidence="5">
    <location>
        <begin position="1"/>
        <end position="82"/>
    </location>
</feature>
<dbReference type="Proteomes" id="UP000051181">
    <property type="component" value="Unassembled WGS sequence"/>
</dbReference>
<protein>
    <submittedName>
        <fullName evidence="6">PTS system fructose specific transporter subunit enzyme IIB</fullName>
    </submittedName>
</protein>
<comment type="caution">
    <text evidence="6">The sequence shown here is derived from an EMBL/GenBank/DDBJ whole genome shotgun (WGS) entry which is preliminary data.</text>
</comment>
<dbReference type="EMBL" id="AZCN01000094">
    <property type="protein sequence ID" value="KRK14248.1"/>
    <property type="molecule type" value="Genomic_DNA"/>
</dbReference>
<dbReference type="PANTHER" id="PTHR30505:SF0">
    <property type="entry name" value="FRUCTOSE-LIKE PTS SYSTEM EIIBC COMPONENT-RELATED"/>
    <property type="match status" value="1"/>
</dbReference>
<organism evidence="6 7">
    <name type="scientific">Loigolactobacillus coryniformis subsp. coryniformis KCTC 3167 = DSM 20001</name>
    <dbReference type="NCBI Taxonomy" id="913848"/>
    <lineage>
        <taxon>Bacteria</taxon>
        <taxon>Bacillati</taxon>
        <taxon>Bacillota</taxon>
        <taxon>Bacilli</taxon>
        <taxon>Lactobacillales</taxon>
        <taxon>Lactobacillaceae</taxon>
        <taxon>Loigolactobacillus</taxon>
    </lineage>
</organism>
<evidence type="ECO:0000256" key="1">
    <source>
        <dbReference type="ARBA" id="ARBA00022448"/>
    </source>
</evidence>
<dbReference type="GO" id="GO:0005886">
    <property type="term" value="C:plasma membrane"/>
    <property type="evidence" value="ECO:0007669"/>
    <property type="project" value="TreeGrafter"/>
</dbReference>
<evidence type="ECO:0000256" key="4">
    <source>
        <dbReference type="ARBA" id="ARBA00022683"/>
    </source>
</evidence>
<keyword evidence="4" id="KW-0598">Phosphotransferase system</keyword>
<keyword evidence="1" id="KW-0813">Transport</keyword>
<dbReference type="InterPro" id="IPR003501">
    <property type="entry name" value="PTS_EIIB_2/3"/>
</dbReference>
<keyword evidence="3" id="KW-0808">Transferase</keyword>
<dbReference type="InterPro" id="IPR013011">
    <property type="entry name" value="PTS_EIIB_2"/>
</dbReference>
<dbReference type="Pfam" id="PF02302">
    <property type="entry name" value="PTS_IIB"/>
    <property type="match status" value="1"/>
</dbReference>
<dbReference type="AlphaFoldDB" id="A0A0R1EXL5"/>
<name>A0A0R1EXL5_9LACO</name>
<evidence type="ECO:0000256" key="3">
    <source>
        <dbReference type="ARBA" id="ARBA00022679"/>
    </source>
</evidence>
<evidence type="ECO:0000313" key="6">
    <source>
        <dbReference type="EMBL" id="KRK14248.1"/>
    </source>
</evidence>
<dbReference type="GO" id="GO:0090563">
    <property type="term" value="F:protein-phosphocysteine-sugar phosphotransferase activity"/>
    <property type="evidence" value="ECO:0007669"/>
    <property type="project" value="TreeGrafter"/>
</dbReference>
<reference evidence="6 7" key="1">
    <citation type="journal article" date="2015" name="Genome Announc.">
        <title>Expanding the biotechnology potential of lactobacilli through comparative genomics of 213 strains and associated genera.</title>
        <authorList>
            <person name="Sun Z."/>
            <person name="Harris H.M."/>
            <person name="McCann A."/>
            <person name="Guo C."/>
            <person name="Argimon S."/>
            <person name="Zhang W."/>
            <person name="Yang X."/>
            <person name="Jeffery I.B."/>
            <person name="Cooney J.C."/>
            <person name="Kagawa T.F."/>
            <person name="Liu W."/>
            <person name="Song Y."/>
            <person name="Salvetti E."/>
            <person name="Wrobel A."/>
            <person name="Rasinkangas P."/>
            <person name="Parkhill J."/>
            <person name="Rea M.C."/>
            <person name="O'Sullivan O."/>
            <person name="Ritari J."/>
            <person name="Douillard F.P."/>
            <person name="Paul Ross R."/>
            <person name="Yang R."/>
            <person name="Briner A.E."/>
            <person name="Felis G.E."/>
            <person name="de Vos W.M."/>
            <person name="Barrangou R."/>
            <person name="Klaenhammer T.R."/>
            <person name="Caufield P.W."/>
            <person name="Cui Y."/>
            <person name="Zhang H."/>
            <person name="O'Toole P.W."/>
        </authorList>
    </citation>
    <scope>NUCLEOTIDE SEQUENCE [LARGE SCALE GENOMIC DNA]</scope>
    <source>
        <strain evidence="6 7">DSM 20001</strain>
    </source>
</reference>
<proteinExistence type="predicted"/>
<dbReference type="PROSITE" id="PS51099">
    <property type="entry name" value="PTS_EIIB_TYPE_2"/>
    <property type="match status" value="1"/>
</dbReference>
<evidence type="ECO:0000313" key="7">
    <source>
        <dbReference type="Proteomes" id="UP000051181"/>
    </source>
</evidence>
<accession>A0A0R1EXL5</accession>
<sequence>MAREKLLSTAKNLGIVGHVETQGSAGIENKLTDEDIKNADVVIVAADVAVTGMERFEGKPVVKVPTNTAIQTPESLLKTIEKKLAAAK</sequence>
<dbReference type="eggNOG" id="COG1445">
    <property type="taxonomic scope" value="Bacteria"/>
</dbReference>
<gene>
    <name evidence="6" type="ORF">FD22_GL002574</name>
</gene>
<dbReference type="GO" id="GO:0009401">
    <property type="term" value="P:phosphoenolpyruvate-dependent sugar phosphotransferase system"/>
    <property type="evidence" value="ECO:0007669"/>
    <property type="project" value="UniProtKB-KW"/>
</dbReference>
<dbReference type="SUPFAM" id="SSF52794">
    <property type="entry name" value="PTS system IIB component-like"/>
    <property type="match status" value="1"/>
</dbReference>
<dbReference type="PATRIC" id="fig|913848.6.peg.2623"/>
<evidence type="ECO:0000256" key="2">
    <source>
        <dbReference type="ARBA" id="ARBA00022597"/>
    </source>
</evidence>
<dbReference type="Gene3D" id="3.40.50.2300">
    <property type="match status" value="1"/>
</dbReference>
<dbReference type="PANTHER" id="PTHR30505">
    <property type="entry name" value="FRUCTOSE-LIKE PERMEASE"/>
    <property type="match status" value="1"/>
</dbReference>
<evidence type="ECO:0000259" key="5">
    <source>
        <dbReference type="PROSITE" id="PS51099"/>
    </source>
</evidence>
<dbReference type="InterPro" id="IPR050864">
    <property type="entry name" value="Bacterial_PTS_Sugar_Transport"/>
</dbReference>
<dbReference type="InterPro" id="IPR036095">
    <property type="entry name" value="PTS_EIIB-like_sf"/>
</dbReference>
<dbReference type="GO" id="GO:0008982">
    <property type="term" value="F:protein-N(PI)-phosphohistidine-sugar phosphotransferase activity"/>
    <property type="evidence" value="ECO:0007669"/>
    <property type="project" value="InterPro"/>
</dbReference>
<keyword evidence="2" id="KW-0762">Sugar transport</keyword>